<dbReference type="PROSITE" id="PS51099">
    <property type="entry name" value="PTS_EIIB_TYPE_2"/>
    <property type="match status" value="1"/>
</dbReference>
<comment type="caution">
    <text evidence="9">The sequence shown here is derived from an EMBL/GenBank/DDBJ whole genome shotgun (WGS) entry which is preliminary data.</text>
</comment>
<dbReference type="InterPro" id="IPR036634">
    <property type="entry name" value="PRD_sf"/>
</dbReference>
<feature type="domain" description="PTS EIIB type-2" evidence="7">
    <location>
        <begin position="420"/>
        <end position="510"/>
    </location>
</feature>
<dbReference type="Proteomes" id="UP001501510">
    <property type="component" value="Unassembled WGS sequence"/>
</dbReference>
<dbReference type="PROSITE" id="PS51094">
    <property type="entry name" value="PTS_EIIA_TYPE_2"/>
    <property type="match status" value="1"/>
</dbReference>
<dbReference type="Pfam" id="PF00874">
    <property type="entry name" value="PRD"/>
    <property type="match status" value="1"/>
</dbReference>
<dbReference type="Gene3D" id="1.10.1790.10">
    <property type="entry name" value="PRD domain"/>
    <property type="match status" value="1"/>
</dbReference>
<keyword evidence="4" id="KW-0010">Activator</keyword>
<dbReference type="Pfam" id="PF05043">
    <property type="entry name" value="Mga"/>
    <property type="match status" value="1"/>
</dbReference>
<evidence type="ECO:0000313" key="10">
    <source>
        <dbReference type="Proteomes" id="UP001501510"/>
    </source>
</evidence>
<dbReference type="Pfam" id="PF00359">
    <property type="entry name" value="PTS_EIIA_2"/>
    <property type="match status" value="1"/>
</dbReference>
<gene>
    <name evidence="9" type="ORF">GCM10008906_02530</name>
</gene>
<protein>
    <submittedName>
        <fullName evidence="9">BglG family transcription antiterminator</fullName>
    </submittedName>
</protein>
<evidence type="ECO:0000259" key="8">
    <source>
        <dbReference type="PROSITE" id="PS51372"/>
    </source>
</evidence>
<proteinExistence type="predicted"/>
<evidence type="ECO:0000256" key="1">
    <source>
        <dbReference type="ARBA" id="ARBA00022679"/>
    </source>
</evidence>
<dbReference type="InterPro" id="IPR016152">
    <property type="entry name" value="PTrfase/Anion_transptr"/>
</dbReference>
<accession>A0ABN1J931</accession>
<dbReference type="InterPro" id="IPR013011">
    <property type="entry name" value="PTS_EIIB_2"/>
</dbReference>
<dbReference type="RefSeq" id="WP_343758031.1">
    <property type="nucleotide sequence ID" value="NZ_BAAACG010000001.1"/>
</dbReference>
<dbReference type="SUPFAM" id="SSF52794">
    <property type="entry name" value="PTS system IIB component-like"/>
    <property type="match status" value="1"/>
</dbReference>
<evidence type="ECO:0000256" key="2">
    <source>
        <dbReference type="ARBA" id="ARBA00022737"/>
    </source>
</evidence>
<dbReference type="InterPro" id="IPR050661">
    <property type="entry name" value="BglG_antiterminators"/>
</dbReference>
<keyword evidence="5" id="KW-0804">Transcription</keyword>
<sequence length="704" mass="82337">MIQIGYKELQIVEILLEKKDTLILEEIAKNLNLSQRAIKYSLMNLINFLKENKLGKCIRYNNENITLKDQQGKVIKLLKNLTRNQYYLSRDERIEILHFKYLLDKDLTLDEIAKFLKVSRSTIKQDIHIFRSILDEYDLTLVSVAKLGLKVYGKEEDIRKVLLEIIYANVNLNFIDNQENIGALSFNPFMKNIIDKIVSKSPIKKLNCIVRSYEKEFSQIVSDEVYKIVLIYLIILYNRNLNGFKIGRHLEFGKIINIDVKKFFKDKFKEKLNMDVDLIEFSDLGSCLISKEERKYGYKTKCEFIGLSILSHRMIMNIVKNNITAKNVIWANEEVKRSMDVFYRHFYLAVERTENRILIKNPVLNEIKKINLKLFEDIKEGSKEIEKYIGEKFSEDEIAYFTILITNIIEKIEQLNNKVRNVVIVCGMGNGTSRIIEEKIYKNFEVNIKHVLSHRMLNSLKDKEDIDLIISTVPLKNDGFVKTIYVNPLLTAKDIKNLKNAGVKEKNPININSVIETINKYSDINDEEKLKKELSDKFSCSYSYDEKEDKKRIYNLLSKDRISFEKDILDWEEAIRKSGELLLKDNCIDESYIDRMIKIVKKYHGYVTIGEGIAIPHAENKDDVYKTAMSLLRLDSPVIFNNGKKVNTIISFCSIDGIEHIAALIDLLDLVEKKKFIKHINMFKEAEELYEYIRNFNNLKGDTL</sequence>
<name>A0ABN1J931_9CLOT</name>
<organism evidence="9 10">
    <name type="scientific">Clostridium oceanicum</name>
    <dbReference type="NCBI Taxonomy" id="1543"/>
    <lineage>
        <taxon>Bacteria</taxon>
        <taxon>Bacillati</taxon>
        <taxon>Bacillota</taxon>
        <taxon>Clostridia</taxon>
        <taxon>Eubacteriales</taxon>
        <taxon>Clostridiaceae</taxon>
        <taxon>Clostridium</taxon>
    </lineage>
</organism>
<feature type="domain" description="PTS EIIA type-2" evidence="6">
    <location>
        <begin position="555"/>
        <end position="696"/>
    </location>
</feature>
<evidence type="ECO:0000313" key="9">
    <source>
        <dbReference type="EMBL" id="GAA0732641.1"/>
    </source>
</evidence>
<dbReference type="InterPro" id="IPR011608">
    <property type="entry name" value="PRD"/>
</dbReference>
<feature type="domain" description="PRD" evidence="8">
    <location>
        <begin position="306"/>
        <end position="415"/>
    </location>
</feature>
<evidence type="ECO:0000256" key="3">
    <source>
        <dbReference type="ARBA" id="ARBA00023015"/>
    </source>
</evidence>
<dbReference type="PANTHER" id="PTHR30185">
    <property type="entry name" value="CRYPTIC BETA-GLUCOSIDE BGL OPERON ANTITERMINATOR"/>
    <property type="match status" value="1"/>
</dbReference>
<dbReference type="PANTHER" id="PTHR30185:SF18">
    <property type="entry name" value="TRANSCRIPTIONAL REGULATOR MTLR"/>
    <property type="match status" value="1"/>
</dbReference>
<dbReference type="PROSITE" id="PS51372">
    <property type="entry name" value="PRD_2"/>
    <property type="match status" value="1"/>
</dbReference>
<evidence type="ECO:0000256" key="5">
    <source>
        <dbReference type="ARBA" id="ARBA00023163"/>
    </source>
</evidence>
<dbReference type="CDD" id="cd05568">
    <property type="entry name" value="PTS_IIB_bgl_like"/>
    <property type="match status" value="1"/>
</dbReference>
<dbReference type="SUPFAM" id="SSF63520">
    <property type="entry name" value="PTS-regulatory domain, PRD"/>
    <property type="match status" value="1"/>
</dbReference>
<dbReference type="InterPro" id="IPR036095">
    <property type="entry name" value="PTS_EIIB-like_sf"/>
</dbReference>
<dbReference type="EMBL" id="BAAACG010000001">
    <property type="protein sequence ID" value="GAA0732641.1"/>
    <property type="molecule type" value="Genomic_DNA"/>
</dbReference>
<dbReference type="InterPro" id="IPR002178">
    <property type="entry name" value="PTS_EIIA_type-2_dom"/>
</dbReference>
<keyword evidence="1" id="KW-0808">Transferase</keyword>
<reference evidence="9 10" key="1">
    <citation type="journal article" date="2019" name="Int. J. Syst. Evol. Microbiol.">
        <title>The Global Catalogue of Microorganisms (GCM) 10K type strain sequencing project: providing services to taxonomists for standard genome sequencing and annotation.</title>
        <authorList>
            <consortium name="The Broad Institute Genomics Platform"/>
            <consortium name="The Broad Institute Genome Sequencing Center for Infectious Disease"/>
            <person name="Wu L."/>
            <person name="Ma J."/>
        </authorList>
    </citation>
    <scope>NUCLEOTIDE SEQUENCE [LARGE SCALE GENOMIC DNA]</scope>
    <source>
        <strain evidence="9 10">JCM 1407</strain>
    </source>
</reference>
<keyword evidence="10" id="KW-1185">Reference proteome</keyword>
<evidence type="ECO:0000259" key="6">
    <source>
        <dbReference type="PROSITE" id="PS51094"/>
    </source>
</evidence>
<dbReference type="Gene3D" id="3.40.930.10">
    <property type="entry name" value="Mannitol-specific EII, Chain A"/>
    <property type="match status" value="1"/>
</dbReference>
<dbReference type="CDD" id="cd00211">
    <property type="entry name" value="PTS_IIA_fru"/>
    <property type="match status" value="1"/>
</dbReference>
<evidence type="ECO:0000256" key="4">
    <source>
        <dbReference type="ARBA" id="ARBA00023159"/>
    </source>
</evidence>
<evidence type="ECO:0000259" key="7">
    <source>
        <dbReference type="PROSITE" id="PS51099"/>
    </source>
</evidence>
<dbReference type="Gene3D" id="3.40.50.2300">
    <property type="match status" value="1"/>
</dbReference>
<dbReference type="InterPro" id="IPR007737">
    <property type="entry name" value="Mga_HTH"/>
</dbReference>
<keyword evidence="3" id="KW-0805">Transcription regulation</keyword>
<keyword evidence="2" id="KW-0677">Repeat</keyword>
<dbReference type="SUPFAM" id="SSF55804">
    <property type="entry name" value="Phoshotransferase/anion transport protein"/>
    <property type="match status" value="1"/>
</dbReference>